<evidence type="ECO:0000256" key="1">
    <source>
        <dbReference type="ARBA" id="ARBA00007749"/>
    </source>
</evidence>
<comment type="similarity">
    <text evidence="1">Belongs to the metallo-beta-lactamase superfamily.</text>
</comment>
<reference evidence="6" key="1">
    <citation type="submission" date="2023-03" db="EMBL/GenBank/DDBJ databases">
        <title>Complete genome of Cladonia borealis.</title>
        <authorList>
            <person name="Park H."/>
        </authorList>
    </citation>
    <scope>NUCLEOTIDE SEQUENCE</scope>
    <source>
        <strain evidence="6">ANT050790</strain>
    </source>
</reference>
<evidence type="ECO:0000256" key="3">
    <source>
        <dbReference type="ARBA" id="ARBA00022801"/>
    </source>
</evidence>
<keyword evidence="2" id="KW-0479">Metal-binding</keyword>
<keyword evidence="4" id="KW-0862">Zinc</keyword>
<evidence type="ECO:0000256" key="4">
    <source>
        <dbReference type="ARBA" id="ARBA00022833"/>
    </source>
</evidence>
<dbReference type="InterPro" id="IPR051013">
    <property type="entry name" value="MBL_superfamily_lactonases"/>
</dbReference>
<dbReference type="InterPro" id="IPR036866">
    <property type="entry name" value="RibonucZ/Hydroxyglut_hydro"/>
</dbReference>
<accession>A0AA39R040</accession>
<dbReference type="AlphaFoldDB" id="A0AA39R040"/>
<protein>
    <recommendedName>
        <fullName evidence="5">Metallo-beta-lactamase domain-containing protein</fullName>
    </recommendedName>
</protein>
<dbReference type="SMART" id="SM00849">
    <property type="entry name" value="Lactamase_B"/>
    <property type="match status" value="1"/>
</dbReference>
<name>A0AA39R040_9LECA</name>
<dbReference type="PANTHER" id="PTHR42978">
    <property type="entry name" value="QUORUM-QUENCHING LACTONASE YTNP-RELATED-RELATED"/>
    <property type="match status" value="1"/>
</dbReference>
<feature type="domain" description="Metallo-beta-lactamase" evidence="5">
    <location>
        <begin position="56"/>
        <end position="281"/>
    </location>
</feature>
<dbReference type="InterPro" id="IPR001279">
    <property type="entry name" value="Metallo-B-lactamas"/>
</dbReference>
<dbReference type="Proteomes" id="UP001166286">
    <property type="component" value="Unassembled WGS sequence"/>
</dbReference>
<dbReference type="SUPFAM" id="SSF56281">
    <property type="entry name" value="Metallo-hydrolase/oxidoreductase"/>
    <property type="match status" value="1"/>
</dbReference>
<dbReference type="EMBL" id="JAFEKC020000014">
    <property type="protein sequence ID" value="KAK0510981.1"/>
    <property type="molecule type" value="Genomic_DNA"/>
</dbReference>
<sequence>MSSAYLAIPKSPPELNIPSSTSVVEVRVIDTYTLLYLDPKLFWQPDLEEFNGLHAPVYCFLVSHGNRHVVFDLGVRPDWENYAPKVVSLIKATTKVTPGLDVASILDSNASGLGIRSSNIESVIWSHNHFDHIGNPSTFPPSTELVVGPGVKASSWPGYPCKSDASVLDSDAQGRVVREVSFDTGLKIGRFDGVDFFGDGSFYILDAPGHAIGHLCALARTTATPASFVFMGADACHHPGLLRPSAYLPLPRSIMPSPFTHIEEAAVSCPGSLIQSLIPGQNPWVPFFSVSCGPLFPDYSGAMHTVQKIQELDAADNVFIVLAHDLSLRDRIPLFPKMINEWRASNLRSMTRWRFCSDFENAVQRRLLEKS</sequence>
<dbReference type="GO" id="GO:0046872">
    <property type="term" value="F:metal ion binding"/>
    <property type="evidence" value="ECO:0007669"/>
    <property type="project" value="UniProtKB-KW"/>
</dbReference>
<evidence type="ECO:0000313" key="7">
    <source>
        <dbReference type="Proteomes" id="UP001166286"/>
    </source>
</evidence>
<gene>
    <name evidence="6" type="ORF">JMJ35_006533</name>
</gene>
<dbReference type="Gene3D" id="3.60.15.10">
    <property type="entry name" value="Ribonuclease Z/Hydroxyacylglutathione hydrolase-like"/>
    <property type="match status" value="1"/>
</dbReference>
<comment type="caution">
    <text evidence="6">The sequence shown here is derived from an EMBL/GenBank/DDBJ whole genome shotgun (WGS) entry which is preliminary data.</text>
</comment>
<dbReference type="GO" id="GO:0016787">
    <property type="term" value="F:hydrolase activity"/>
    <property type="evidence" value="ECO:0007669"/>
    <property type="project" value="UniProtKB-KW"/>
</dbReference>
<dbReference type="Pfam" id="PF00753">
    <property type="entry name" value="Lactamase_B"/>
    <property type="match status" value="1"/>
</dbReference>
<organism evidence="6 7">
    <name type="scientific">Cladonia borealis</name>
    <dbReference type="NCBI Taxonomy" id="184061"/>
    <lineage>
        <taxon>Eukaryota</taxon>
        <taxon>Fungi</taxon>
        <taxon>Dikarya</taxon>
        <taxon>Ascomycota</taxon>
        <taxon>Pezizomycotina</taxon>
        <taxon>Lecanoromycetes</taxon>
        <taxon>OSLEUM clade</taxon>
        <taxon>Lecanoromycetidae</taxon>
        <taxon>Lecanorales</taxon>
        <taxon>Lecanorineae</taxon>
        <taxon>Cladoniaceae</taxon>
        <taxon>Cladonia</taxon>
    </lineage>
</organism>
<evidence type="ECO:0000256" key="2">
    <source>
        <dbReference type="ARBA" id="ARBA00022723"/>
    </source>
</evidence>
<dbReference type="PANTHER" id="PTHR42978:SF5">
    <property type="entry name" value="METALLO-BETA-LACTAMASE DOMAIN-CONTAINING PROTEIN"/>
    <property type="match status" value="1"/>
</dbReference>
<keyword evidence="3" id="KW-0378">Hydrolase</keyword>
<evidence type="ECO:0000313" key="6">
    <source>
        <dbReference type="EMBL" id="KAK0510981.1"/>
    </source>
</evidence>
<keyword evidence="7" id="KW-1185">Reference proteome</keyword>
<dbReference type="CDD" id="cd07730">
    <property type="entry name" value="metallo-hydrolase-like_MBL-fold"/>
    <property type="match status" value="1"/>
</dbReference>
<proteinExistence type="inferred from homology"/>
<evidence type="ECO:0000259" key="5">
    <source>
        <dbReference type="SMART" id="SM00849"/>
    </source>
</evidence>